<keyword evidence="2" id="KW-1185">Reference proteome</keyword>
<dbReference type="RefSeq" id="WP_245118911.1">
    <property type="nucleotide sequence ID" value="NZ_CP095061.1"/>
</dbReference>
<organism evidence="1 2">
    <name type="scientific">Hymenobacter volaticus</name>
    <dbReference type="NCBI Taxonomy" id="2932254"/>
    <lineage>
        <taxon>Bacteria</taxon>
        <taxon>Pseudomonadati</taxon>
        <taxon>Bacteroidota</taxon>
        <taxon>Cytophagia</taxon>
        <taxon>Cytophagales</taxon>
        <taxon>Hymenobacteraceae</taxon>
        <taxon>Hymenobacter</taxon>
    </lineage>
</organism>
<evidence type="ECO:0000313" key="2">
    <source>
        <dbReference type="Proteomes" id="UP000830401"/>
    </source>
</evidence>
<accession>A0ABY4G298</accession>
<dbReference type="Proteomes" id="UP000830401">
    <property type="component" value="Chromosome"/>
</dbReference>
<reference evidence="1" key="1">
    <citation type="submission" date="2022-04" db="EMBL/GenBank/DDBJ databases">
        <title>Hymenobacter sp. isolated from the air.</title>
        <authorList>
            <person name="Won M."/>
            <person name="Lee C.-M."/>
            <person name="Woen H.-Y."/>
            <person name="Kwon S.-W."/>
        </authorList>
    </citation>
    <scope>NUCLEOTIDE SEQUENCE</scope>
    <source>
        <strain evidence="1">5420S-77</strain>
    </source>
</reference>
<sequence>MKKMYTSQGLRSYLKQVRPLCSVLGNRLWAPLILSLAISMNGIAQNFTETFGTAAAGIQTFESLTSADANSRLNNSAPFTFSGNALGSPANARSTGYSYTSGSGTTVNASGGASVVFARENPNNPGTAQVQPAVTYTLTIANINTTGLNSRQRITFGLRVPVDGVEGDIVLEARDGNTAGAFVAIPFAFPTAPEPDENPSGTW</sequence>
<name>A0ABY4G298_9BACT</name>
<dbReference type="EMBL" id="CP095061">
    <property type="protein sequence ID" value="UOQ64901.1"/>
    <property type="molecule type" value="Genomic_DNA"/>
</dbReference>
<proteinExistence type="predicted"/>
<protein>
    <submittedName>
        <fullName evidence="1">Uncharacterized protein</fullName>
    </submittedName>
</protein>
<gene>
    <name evidence="1" type="ORF">MUN86_15180</name>
</gene>
<evidence type="ECO:0000313" key="1">
    <source>
        <dbReference type="EMBL" id="UOQ64901.1"/>
    </source>
</evidence>